<organism evidence="1 2">
    <name type="scientific">Chaenocephalus aceratus</name>
    <name type="common">Blackfin icefish</name>
    <name type="synonym">Chaenichthys aceratus</name>
    <dbReference type="NCBI Taxonomy" id="36190"/>
    <lineage>
        <taxon>Eukaryota</taxon>
        <taxon>Metazoa</taxon>
        <taxon>Chordata</taxon>
        <taxon>Craniata</taxon>
        <taxon>Vertebrata</taxon>
        <taxon>Euteleostomi</taxon>
        <taxon>Actinopterygii</taxon>
        <taxon>Neopterygii</taxon>
        <taxon>Teleostei</taxon>
        <taxon>Neoteleostei</taxon>
        <taxon>Acanthomorphata</taxon>
        <taxon>Eupercaria</taxon>
        <taxon>Perciformes</taxon>
        <taxon>Notothenioidei</taxon>
        <taxon>Channichthyidae</taxon>
        <taxon>Chaenocephalus</taxon>
    </lineage>
</organism>
<reference evidence="1" key="1">
    <citation type="submission" date="2022-05" db="EMBL/GenBank/DDBJ databases">
        <title>Chromosome-level genome of Chaenocephalus aceratus.</title>
        <authorList>
            <person name="Park H."/>
        </authorList>
    </citation>
    <scope>NUCLEOTIDE SEQUENCE</scope>
    <source>
        <strain evidence="1">KU_202001</strain>
    </source>
</reference>
<keyword evidence="2" id="KW-1185">Reference proteome</keyword>
<accession>A0ACB9VS50</accession>
<comment type="caution">
    <text evidence="1">The sequence shown here is derived from an EMBL/GenBank/DDBJ whole genome shotgun (WGS) entry which is preliminary data.</text>
</comment>
<proteinExistence type="predicted"/>
<feature type="non-terminal residue" evidence="1">
    <location>
        <position position="1"/>
    </location>
</feature>
<name>A0ACB9VS50_CHAAC</name>
<gene>
    <name evidence="1" type="ORF">KUCAC02_006328</name>
</gene>
<dbReference type="EMBL" id="CM043807">
    <property type="protein sequence ID" value="KAI4802752.1"/>
    <property type="molecule type" value="Genomic_DNA"/>
</dbReference>
<protein>
    <submittedName>
        <fullName evidence="1">Uncharacterized protein</fullName>
    </submittedName>
</protein>
<evidence type="ECO:0000313" key="2">
    <source>
        <dbReference type="Proteomes" id="UP001057452"/>
    </source>
</evidence>
<sequence length="104" mass="11420">THPGEEGKGGCEGDGFPVHPRWSYAGATPSQPLTLINEKAFSSPTVRSRPAAQSRAHRFQPRRPTDIMMGGSRKSKQLPLLCATERDGEPMLEKSRPCFNNLTT</sequence>
<evidence type="ECO:0000313" key="1">
    <source>
        <dbReference type="EMBL" id="KAI4802752.1"/>
    </source>
</evidence>
<dbReference type="Proteomes" id="UP001057452">
    <property type="component" value="Chromosome 23"/>
</dbReference>